<name>A0ABS3JRH2_9BACT</name>
<keyword evidence="2" id="KW-1185">Reference proteome</keyword>
<gene>
    <name evidence="1" type="ORF">J2I46_28735</name>
</gene>
<sequence length="242" mass="26465">MKRLLYFLLTLSTIALPSCKQHTDIDLIDGSDSTDIGLRPQSSAPGFGDSKARPLGTPFVYPAGIRVVDKPRHEYACWQESVEKNTRLGGGGMVQFCVSFQNTTNGPIKLEFPPKTIWIAENLSMQNGINLKWIRLVVPAQSVLVCHINAFCINPSRSPTGLGEQYQSQPIISNHPGLDELVQLVATKKVDFVDYGINIQNGDVKAFTEAFVAGQLAAEDIAREGILSSEAKQRIAALPDIK</sequence>
<evidence type="ECO:0000313" key="1">
    <source>
        <dbReference type="EMBL" id="MBO0952601.1"/>
    </source>
</evidence>
<comment type="caution">
    <text evidence="1">The sequence shown here is derived from an EMBL/GenBank/DDBJ whole genome shotgun (WGS) entry which is preliminary data.</text>
</comment>
<reference evidence="1 2" key="1">
    <citation type="submission" date="2021-03" db="EMBL/GenBank/DDBJ databases">
        <title>Fibrella sp. HMF5405 genome sequencing and assembly.</title>
        <authorList>
            <person name="Kang H."/>
            <person name="Kim H."/>
            <person name="Bae S."/>
            <person name="Joh K."/>
        </authorList>
    </citation>
    <scope>NUCLEOTIDE SEQUENCE [LARGE SCALE GENOMIC DNA]</scope>
    <source>
        <strain evidence="1 2">HMF5405</strain>
    </source>
</reference>
<dbReference type="EMBL" id="JAFMYW010000012">
    <property type="protein sequence ID" value="MBO0952601.1"/>
    <property type="molecule type" value="Genomic_DNA"/>
</dbReference>
<accession>A0ABS3JRH2</accession>
<dbReference type="RefSeq" id="WP_207332554.1">
    <property type="nucleotide sequence ID" value="NZ_JAFMYW010000012.1"/>
</dbReference>
<dbReference type="Proteomes" id="UP000664628">
    <property type="component" value="Unassembled WGS sequence"/>
</dbReference>
<evidence type="ECO:0000313" key="2">
    <source>
        <dbReference type="Proteomes" id="UP000664628"/>
    </source>
</evidence>
<protein>
    <submittedName>
        <fullName evidence="1">Uncharacterized protein</fullName>
    </submittedName>
</protein>
<proteinExistence type="predicted"/>
<organism evidence="1 2">
    <name type="scientific">Fibrella forsythiae</name>
    <dbReference type="NCBI Taxonomy" id="2817061"/>
    <lineage>
        <taxon>Bacteria</taxon>
        <taxon>Pseudomonadati</taxon>
        <taxon>Bacteroidota</taxon>
        <taxon>Cytophagia</taxon>
        <taxon>Cytophagales</taxon>
        <taxon>Spirosomataceae</taxon>
        <taxon>Fibrella</taxon>
    </lineage>
</organism>